<keyword evidence="2" id="KW-0560">Oxidoreductase</keyword>
<dbReference type="PANTHER" id="PTHR43639">
    <property type="entry name" value="OXIDOREDUCTASE, SHORT-CHAIN DEHYDROGENASE/REDUCTASE FAMILY (AFU_ORTHOLOGUE AFUA_5G02870)"/>
    <property type="match status" value="1"/>
</dbReference>
<dbReference type="Proteomes" id="UP000182427">
    <property type="component" value="Chromosome I"/>
</dbReference>
<protein>
    <submittedName>
        <fullName evidence="3">NAD(P)-dependent dehydrogenase, short-chain alcohol dehydrogenase family</fullName>
    </submittedName>
</protein>
<dbReference type="RefSeq" id="WP_083346512.1">
    <property type="nucleotide sequence ID" value="NZ_LT629690.1"/>
</dbReference>
<dbReference type="InterPro" id="IPR020904">
    <property type="entry name" value="Sc_DH/Rdtase_CS"/>
</dbReference>
<dbReference type="CDD" id="cd05233">
    <property type="entry name" value="SDR_c"/>
    <property type="match status" value="1"/>
</dbReference>
<name>A0A1G7Q6H5_9BACT</name>
<dbReference type="InterPro" id="IPR002347">
    <property type="entry name" value="SDR_fam"/>
</dbReference>
<evidence type="ECO:0000256" key="1">
    <source>
        <dbReference type="ARBA" id="ARBA00006484"/>
    </source>
</evidence>
<accession>A0A1G7Q6H5</accession>
<dbReference type="AlphaFoldDB" id="A0A1G7Q6H5"/>
<sequence length="257" mass="27912">METATLAIYPSLRNRSVIVSGGASGIGESIVEAFAAQGARVAFLDIQDEAGHALIERIVSAGHAKPTYYHCDLSDIAALRSVATQIEQAHGTVDVLVNNAGNDTRHRIEDVTPEMWDAAMQVNLRHQFFLSQAVLPSMQHQKRGSIINLSSISWMIPSTGLPAYVTAKAAIVGLTRTLAHEVGKDNIRVNAVLPGAILTERQKRLWMTPEYTAEVMSRQALKRHLYADDVARTVLFLAADDSSAITNQSLVVDGGWV</sequence>
<gene>
    <name evidence="3" type="ORF">SAMN05444167_3767</name>
</gene>
<evidence type="ECO:0000256" key="2">
    <source>
        <dbReference type="ARBA" id="ARBA00023002"/>
    </source>
</evidence>
<reference evidence="3 4" key="1">
    <citation type="submission" date="2016-10" db="EMBL/GenBank/DDBJ databases">
        <authorList>
            <person name="de Groot N.N."/>
        </authorList>
    </citation>
    <scope>NUCLEOTIDE SEQUENCE [LARGE SCALE GENOMIC DNA]</scope>
    <source>
        <strain evidence="3 4">GAS232</strain>
    </source>
</reference>
<dbReference type="Pfam" id="PF13561">
    <property type="entry name" value="adh_short_C2"/>
    <property type="match status" value="1"/>
</dbReference>
<proteinExistence type="inferred from homology"/>
<dbReference type="OrthoDB" id="9803333at2"/>
<dbReference type="PANTHER" id="PTHR43639:SF1">
    <property type="entry name" value="SHORT-CHAIN DEHYDROGENASE_REDUCTASE FAMILY PROTEIN"/>
    <property type="match status" value="1"/>
</dbReference>
<dbReference type="PRINTS" id="PR00081">
    <property type="entry name" value="GDHRDH"/>
</dbReference>
<organism evidence="3 4">
    <name type="scientific">Terriglobus roseus</name>
    <dbReference type="NCBI Taxonomy" id="392734"/>
    <lineage>
        <taxon>Bacteria</taxon>
        <taxon>Pseudomonadati</taxon>
        <taxon>Acidobacteriota</taxon>
        <taxon>Terriglobia</taxon>
        <taxon>Terriglobales</taxon>
        <taxon>Acidobacteriaceae</taxon>
        <taxon>Terriglobus</taxon>
    </lineage>
</organism>
<dbReference type="FunFam" id="3.40.50.720:FF:000084">
    <property type="entry name" value="Short-chain dehydrogenase reductase"/>
    <property type="match status" value="1"/>
</dbReference>
<comment type="similarity">
    <text evidence="1">Belongs to the short-chain dehydrogenases/reductases (SDR) family.</text>
</comment>
<dbReference type="InterPro" id="IPR036291">
    <property type="entry name" value="NAD(P)-bd_dom_sf"/>
</dbReference>
<evidence type="ECO:0000313" key="4">
    <source>
        <dbReference type="Proteomes" id="UP000182427"/>
    </source>
</evidence>
<keyword evidence="4" id="KW-1185">Reference proteome</keyword>
<dbReference type="PRINTS" id="PR00080">
    <property type="entry name" value="SDRFAMILY"/>
</dbReference>
<dbReference type="Gene3D" id="3.40.50.720">
    <property type="entry name" value="NAD(P)-binding Rossmann-like Domain"/>
    <property type="match status" value="1"/>
</dbReference>
<dbReference type="PROSITE" id="PS00061">
    <property type="entry name" value="ADH_SHORT"/>
    <property type="match status" value="1"/>
</dbReference>
<evidence type="ECO:0000313" key="3">
    <source>
        <dbReference type="EMBL" id="SDF94055.1"/>
    </source>
</evidence>
<dbReference type="EMBL" id="LT629690">
    <property type="protein sequence ID" value="SDF94055.1"/>
    <property type="molecule type" value="Genomic_DNA"/>
</dbReference>
<dbReference type="GO" id="GO:0016491">
    <property type="term" value="F:oxidoreductase activity"/>
    <property type="evidence" value="ECO:0007669"/>
    <property type="project" value="UniProtKB-KW"/>
</dbReference>
<dbReference type="SUPFAM" id="SSF51735">
    <property type="entry name" value="NAD(P)-binding Rossmann-fold domains"/>
    <property type="match status" value="1"/>
</dbReference>